<reference evidence="4" key="1">
    <citation type="journal article" date="2014" name="Proc. Natl. Acad. Sci. U.S.A.">
        <title>Extensive sampling of basidiomycete genomes demonstrates inadequacy of the white-rot/brown-rot paradigm for wood decay fungi.</title>
        <authorList>
            <person name="Riley R."/>
            <person name="Salamov A.A."/>
            <person name="Brown D.W."/>
            <person name="Nagy L.G."/>
            <person name="Floudas D."/>
            <person name="Held B.W."/>
            <person name="Levasseur A."/>
            <person name="Lombard V."/>
            <person name="Morin E."/>
            <person name="Otillar R."/>
            <person name="Lindquist E.A."/>
            <person name="Sun H."/>
            <person name="LaButti K.M."/>
            <person name="Schmutz J."/>
            <person name="Jabbour D."/>
            <person name="Luo H."/>
            <person name="Baker S.E."/>
            <person name="Pisabarro A.G."/>
            <person name="Walton J.D."/>
            <person name="Blanchette R.A."/>
            <person name="Henrissat B."/>
            <person name="Martin F."/>
            <person name="Cullen D."/>
            <person name="Hibbett D.S."/>
            <person name="Grigoriev I.V."/>
        </authorList>
    </citation>
    <scope>NUCLEOTIDE SEQUENCE [LARGE SCALE GENOMIC DNA]</scope>
    <source>
        <strain evidence="4">FD-172 SS1</strain>
    </source>
</reference>
<name>A0A067MIP5_BOTB1</name>
<dbReference type="Proteomes" id="UP000027195">
    <property type="component" value="Unassembled WGS sequence"/>
</dbReference>
<dbReference type="InterPro" id="IPR014720">
    <property type="entry name" value="dsRBD_dom"/>
</dbReference>
<feature type="domain" description="DRBM" evidence="2">
    <location>
        <begin position="1"/>
        <end position="70"/>
    </location>
</feature>
<accession>A0A067MIP5</accession>
<dbReference type="Pfam" id="PF00035">
    <property type="entry name" value="dsrm"/>
    <property type="match status" value="1"/>
</dbReference>
<evidence type="ECO:0000313" key="4">
    <source>
        <dbReference type="Proteomes" id="UP000027195"/>
    </source>
</evidence>
<dbReference type="OrthoDB" id="112668at2759"/>
<dbReference type="PROSITE" id="PS50137">
    <property type="entry name" value="DS_RBD"/>
    <property type="match status" value="1"/>
</dbReference>
<dbReference type="GO" id="GO:0003723">
    <property type="term" value="F:RNA binding"/>
    <property type="evidence" value="ECO:0007669"/>
    <property type="project" value="UniProtKB-UniRule"/>
</dbReference>
<dbReference type="SUPFAM" id="SSF54768">
    <property type="entry name" value="dsRNA-binding domain-like"/>
    <property type="match status" value="1"/>
</dbReference>
<organism evidence="3 4">
    <name type="scientific">Botryobasidium botryosum (strain FD-172 SS1)</name>
    <dbReference type="NCBI Taxonomy" id="930990"/>
    <lineage>
        <taxon>Eukaryota</taxon>
        <taxon>Fungi</taxon>
        <taxon>Dikarya</taxon>
        <taxon>Basidiomycota</taxon>
        <taxon>Agaricomycotina</taxon>
        <taxon>Agaricomycetes</taxon>
        <taxon>Cantharellales</taxon>
        <taxon>Botryobasidiaceae</taxon>
        <taxon>Botryobasidium</taxon>
    </lineage>
</organism>
<keyword evidence="1" id="KW-0694">RNA-binding</keyword>
<gene>
    <name evidence="3" type="ORF">BOTBODRAFT_174481</name>
</gene>
<keyword evidence="4" id="KW-1185">Reference proteome</keyword>
<dbReference type="InParanoid" id="A0A067MIP5"/>
<evidence type="ECO:0000313" key="3">
    <source>
        <dbReference type="EMBL" id="KDQ14605.1"/>
    </source>
</evidence>
<protein>
    <recommendedName>
        <fullName evidence="2">DRBM domain-containing protein</fullName>
    </recommendedName>
</protein>
<dbReference type="Gene3D" id="3.30.160.20">
    <property type="match status" value="1"/>
</dbReference>
<dbReference type="EMBL" id="KL198036">
    <property type="protein sequence ID" value="KDQ14605.1"/>
    <property type="molecule type" value="Genomic_DNA"/>
</dbReference>
<evidence type="ECO:0000256" key="1">
    <source>
        <dbReference type="PROSITE-ProRule" id="PRU00266"/>
    </source>
</evidence>
<dbReference type="HOGENOM" id="CLU_172700_0_1_1"/>
<sequence>MALNDFLQKRGWKKYLFENIYSIGPPNSLTWVAEYSLPINGYTFTGQAAAPTKGAAQDKAASQVLDHLNGGPTYPGSIPSW</sequence>
<evidence type="ECO:0000259" key="2">
    <source>
        <dbReference type="PROSITE" id="PS50137"/>
    </source>
</evidence>
<dbReference type="AlphaFoldDB" id="A0A067MIP5"/>
<proteinExistence type="predicted"/>